<dbReference type="EMBL" id="JARJCW010000031">
    <property type="protein sequence ID" value="KAJ7209161.1"/>
    <property type="molecule type" value="Genomic_DNA"/>
</dbReference>
<dbReference type="Proteomes" id="UP001219525">
    <property type="component" value="Unassembled WGS sequence"/>
</dbReference>
<sequence length="155" mass="17140">MLYLPHLQRLTALAHYVVYLFSGRASPALFPALTHVELWPDVHLPAALHLLQAHAPLTSLAFWLLSEDLDPALSAWPVFHAVDSLALHKNRAPPACLAALLARAFPALRRLDVNDSFPKAGSAAETTAMWKMKWALVSRIAQANPSIDRYFIDGE</sequence>
<proteinExistence type="predicted"/>
<name>A0AAD6YAZ7_9AGAR</name>
<reference evidence="1" key="1">
    <citation type="submission" date="2023-03" db="EMBL/GenBank/DDBJ databases">
        <title>Massive genome expansion in bonnet fungi (Mycena s.s.) driven by repeated elements and novel gene families across ecological guilds.</title>
        <authorList>
            <consortium name="Lawrence Berkeley National Laboratory"/>
            <person name="Harder C.B."/>
            <person name="Miyauchi S."/>
            <person name="Viragh M."/>
            <person name="Kuo A."/>
            <person name="Thoen E."/>
            <person name="Andreopoulos B."/>
            <person name="Lu D."/>
            <person name="Skrede I."/>
            <person name="Drula E."/>
            <person name="Henrissat B."/>
            <person name="Morin E."/>
            <person name="Kohler A."/>
            <person name="Barry K."/>
            <person name="LaButti K."/>
            <person name="Morin E."/>
            <person name="Salamov A."/>
            <person name="Lipzen A."/>
            <person name="Mereny Z."/>
            <person name="Hegedus B."/>
            <person name="Baldrian P."/>
            <person name="Stursova M."/>
            <person name="Weitz H."/>
            <person name="Taylor A."/>
            <person name="Grigoriev I.V."/>
            <person name="Nagy L.G."/>
            <person name="Martin F."/>
            <person name="Kauserud H."/>
        </authorList>
    </citation>
    <scope>NUCLEOTIDE SEQUENCE</scope>
    <source>
        <strain evidence="1">9144</strain>
    </source>
</reference>
<evidence type="ECO:0000313" key="2">
    <source>
        <dbReference type="Proteomes" id="UP001219525"/>
    </source>
</evidence>
<organism evidence="1 2">
    <name type="scientific">Mycena pura</name>
    <dbReference type="NCBI Taxonomy" id="153505"/>
    <lineage>
        <taxon>Eukaryota</taxon>
        <taxon>Fungi</taxon>
        <taxon>Dikarya</taxon>
        <taxon>Basidiomycota</taxon>
        <taxon>Agaricomycotina</taxon>
        <taxon>Agaricomycetes</taxon>
        <taxon>Agaricomycetidae</taxon>
        <taxon>Agaricales</taxon>
        <taxon>Marasmiineae</taxon>
        <taxon>Mycenaceae</taxon>
        <taxon>Mycena</taxon>
    </lineage>
</organism>
<dbReference type="AlphaFoldDB" id="A0AAD6YAZ7"/>
<comment type="caution">
    <text evidence="1">The sequence shown here is derived from an EMBL/GenBank/DDBJ whole genome shotgun (WGS) entry which is preliminary data.</text>
</comment>
<feature type="non-terminal residue" evidence="1">
    <location>
        <position position="155"/>
    </location>
</feature>
<evidence type="ECO:0000313" key="1">
    <source>
        <dbReference type="EMBL" id="KAJ7209161.1"/>
    </source>
</evidence>
<keyword evidence="2" id="KW-1185">Reference proteome</keyword>
<gene>
    <name evidence="1" type="ORF">GGX14DRAFT_453227</name>
</gene>
<protein>
    <submittedName>
        <fullName evidence="1">Uncharacterized protein</fullName>
    </submittedName>
</protein>
<accession>A0AAD6YAZ7</accession>